<evidence type="ECO:0000256" key="9">
    <source>
        <dbReference type="RuleBase" id="RU000363"/>
    </source>
</evidence>
<comment type="similarity">
    <text evidence="2 9">Belongs to the short-chain dehydrogenases/reductases (SDR) family.</text>
</comment>
<dbReference type="InterPro" id="IPR003560">
    <property type="entry name" value="DHB_DH"/>
</dbReference>
<sequence length="261" mass="27611">MNVSEINGKIAVVTGAAGGMGQIISEKLAENGAVIAAIDTNSQVLKKCVKELQDKGYQATGFSIDISNLDAVEEVVAFIESDVGPIEVLVNAAGMLRLGEIDVLDKEDWNASFAVNATGVFHVSSSVSRRMIPRKSGAIITVSSNAAHMPRMAMAAYGASKAAATMFTKCMGLELAQYNIRCNVISPGSTETSMLKKLWKDEHGAQKTIEGQSEAYRVGIPLGKLGKPKDIAETVLFLVSDHASHITMHDMVIDGGATLGI</sequence>
<dbReference type="PRINTS" id="PR01397">
    <property type="entry name" value="DHBDHDRGNASE"/>
</dbReference>
<dbReference type="EMBL" id="QWEH01000004">
    <property type="protein sequence ID" value="RHW32877.1"/>
    <property type="molecule type" value="Genomic_DNA"/>
</dbReference>
<evidence type="ECO:0000256" key="7">
    <source>
        <dbReference type="ARBA" id="ARBA00067530"/>
    </source>
</evidence>
<dbReference type="Gene3D" id="3.40.50.720">
    <property type="entry name" value="NAD(P)-binding Rossmann-like Domain"/>
    <property type="match status" value="1"/>
</dbReference>
<protein>
    <recommendedName>
        <fullName evidence="7 8">2,3-dihydro-2,3-dihydroxybenzoate dehydrogenase</fullName>
        <ecNumber evidence="6 8">1.3.1.28</ecNumber>
    </recommendedName>
</protein>
<dbReference type="InterPro" id="IPR002347">
    <property type="entry name" value="SDR_fam"/>
</dbReference>
<dbReference type="PANTHER" id="PTHR43669:SF3">
    <property type="entry name" value="ALCOHOL DEHYDROGENASE, PUTATIVE (AFU_ORTHOLOGUE AFUA_3G03445)-RELATED"/>
    <property type="match status" value="1"/>
</dbReference>
<evidence type="ECO:0000313" key="10">
    <source>
        <dbReference type="EMBL" id="RHW32877.1"/>
    </source>
</evidence>
<organism evidence="10 11">
    <name type="scientific">Oceanobacillus profundus</name>
    <dbReference type="NCBI Taxonomy" id="372463"/>
    <lineage>
        <taxon>Bacteria</taxon>
        <taxon>Bacillati</taxon>
        <taxon>Bacillota</taxon>
        <taxon>Bacilli</taxon>
        <taxon>Bacillales</taxon>
        <taxon>Bacillaceae</taxon>
        <taxon>Oceanobacillus</taxon>
    </lineage>
</organism>
<accession>A0A417YIV9</accession>
<dbReference type="InterPro" id="IPR036291">
    <property type="entry name" value="NAD(P)-bd_dom_sf"/>
</dbReference>
<keyword evidence="11" id="KW-1185">Reference proteome</keyword>
<keyword evidence="4" id="KW-0520">NAD</keyword>
<proteinExistence type="inferred from homology"/>
<dbReference type="RefSeq" id="WP_118889027.1">
    <property type="nucleotide sequence ID" value="NZ_PHUT01000004.1"/>
</dbReference>
<name>A0A417YIV9_9BACI</name>
<dbReference type="NCBIfam" id="TIGR04316">
    <property type="entry name" value="dhbA_paeA"/>
    <property type="match status" value="1"/>
</dbReference>
<evidence type="ECO:0000256" key="8">
    <source>
        <dbReference type="NCBIfam" id="TIGR04316"/>
    </source>
</evidence>
<dbReference type="PROSITE" id="PS00061">
    <property type="entry name" value="ADH_SHORT"/>
    <property type="match status" value="1"/>
</dbReference>
<dbReference type="PANTHER" id="PTHR43669">
    <property type="entry name" value="5-KETO-D-GLUCONATE 5-REDUCTASE"/>
    <property type="match status" value="1"/>
</dbReference>
<evidence type="ECO:0000256" key="4">
    <source>
        <dbReference type="ARBA" id="ARBA00023027"/>
    </source>
</evidence>
<dbReference type="PRINTS" id="PR00080">
    <property type="entry name" value="SDRFAMILY"/>
</dbReference>
<dbReference type="AlphaFoldDB" id="A0A417YIV9"/>
<dbReference type="InterPro" id="IPR020904">
    <property type="entry name" value="Sc_DH/Rdtase_CS"/>
</dbReference>
<evidence type="ECO:0000256" key="3">
    <source>
        <dbReference type="ARBA" id="ARBA00023002"/>
    </source>
</evidence>
<dbReference type="FunFam" id="3.40.50.720:FF:000160">
    <property type="entry name" value="2,3-dihydro-2,3-dihydroxybenzoate dehydrogenase"/>
    <property type="match status" value="1"/>
</dbReference>
<dbReference type="SUPFAM" id="SSF51735">
    <property type="entry name" value="NAD(P)-binding Rossmann-fold domains"/>
    <property type="match status" value="1"/>
</dbReference>
<comment type="catalytic activity">
    <reaction evidence="5">
        <text>(2S,3S)-2,3-dihydroxy-2,3-dihydrobenzoate + NAD(+) = 2,3-dihydroxybenzoate + NADH + H(+)</text>
        <dbReference type="Rhea" id="RHEA:23824"/>
        <dbReference type="ChEBI" id="CHEBI:15378"/>
        <dbReference type="ChEBI" id="CHEBI:36654"/>
        <dbReference type="ChEBI" id="CHEBI:57540"/>
        <dbReference type="ChEBI" id="CHEBI:57945"/>
        <dbReference type="ChEBI" id="CHEBI:58764"/>
        <dbReference type="EC" id="1.3.1.28"/>
    </reaction>
</comment>
<reference evidence="10 11" key="1">
    <citation type="journal article" date="2007" name="Int. J. Syst. Evol. Microbiol.">
        <title>Oceanobacillus profundus sp. nov., isolated from a deep-sea sediment core.</title>
        <authorList>
            <person name="Kim Y.G."/>
            <person name="Choi D.H."/>
            <person name="Hyun S."/>
            <person name="Cho B.C."/>
        </authorList>
    </citation>
    <scope>NUCLEOTIDE SEQUENCE [LARGE SCALE GENOMIC DNA]</scope>
    <source>
        <strain evidence="10 11">DSM 18246</strain>
    </source>
</reference>
<dbReference type="Pfam" id="PF00106">
    <property type="entry name" value="adh_short"/>
    <property type="match status" value="1"/>
</dbReference>
<evidence type="ECO:0000256" key="2">
    <source>
        <dbReference type="ARBA" id="ARBA00006484"/>
    </source>
</evidence>
<comment type="caution">
    <text evidence="10">The sequence shown here is derived from an EMBL/GenBank/DDBJ whole genome shotgun (WGS) entry which is preliminary data.</text>
</comment>
<dbReference type="GO" id="GO:0008667">
    <property type="term" value="F:2,3-dihydro-2,3-dihydroxybenzoate dehydrogenase activity"/>
    <property type="evidence" value="ECO:0007669"/>
    <property type="project" value="UniProtKB-UniRule"/>
</dbReference>
<gene>
    <name evidence="10" type="ORF">D1B32_07460</name>
</gene>
<comment type="pathway">
    <text evidence="1">Siderophore biosynthesis.</text>
</comment>
<evidence type="ECO:0000256" key="1">
    <source>
        <dbReference type="ARBA" id="ARBA00004924"/>
    </source>
</evidence>
<keyword evidence="3 10" id="KW-0560">Oxidoreductase</keyword>
<dbReference type="Proteomes" id="UP000285456">
    <property type="component" value="Unassembled WGS sequence"/>
</dbReference>
<evidence type="ECO:0000256" key="5">
    <source>
        <dbReference type="ARBA" id="ARBA00052874"/>
    </source>
</evidence>
<dbReference type="EC" id="1.3.1.28" evidence="6 8"/>
<dbReference type="OrthoDB" id="9803333at2"/>
<dbReference type="NCBIfam" id="NF006074">
    <property type="entry name" value="PRK08220.1"/>
    <property type="match status" value="1"/>
</dbReference>
<evidence type="ECO:0000256" key="6">
    <source>
        <dbReference type="ARBA" id="ARBA00066334"/>
    </source>
</evidence>
<evidence type="ECO:0000313" key="11">
    <source>
        <dbReference type="Proteomes" id="UP000285456"/>
    </source>
</evidence>
<dbReference type="GO" id="GO:0019290">
    <property type="term" value="P:siderophore biosynthetic process"/>
    <property type="evidence" value="ECO:0007669"/>
    <property type="project" value="InterPro"/>
</dbReference>